<evidence type="ECO:0008006" key="4">
    <source>
        <dbReference type="Google" id="ProtNLM"/>
    </source>
</evidence>
<evidence type="ECO:0000313" key="3">
    <source>
        <dbReference type="Proteomes" id="UP001233999"/>
    </source>
</evidence>
<dbReference type="InterPro" id="IPR031734">
    <property type="entry name" value="MBF2"/>
</dbReference>
<evidence type="ECO:0000256" key="1">
    <source>
        <dbReference type="SAM" id="SignalP"/>
    </source>
</evidence>
<reference evidence="2" key="2">
    <citation type="submission" date="2023-05" db="EMBL/GenBank/DDBJ databases">
        <authorList>
            <person name="Fouks B."/>
        </authorList>
    </citation>
    <scope>NUCLEOTIDE SEQUENCE</scope>
    <source>
        <strain evidence="2">Stay&amp;Tobe</strain>
        <tissue evidence="2">Testes</tissue>
    </source>
</reference>
<organism evidence="2 3">
    <name type="scientific">Diploptera punctata</name>
    <name type="common">Pacific beetle cockroach</name>
    <dbReference type="NCBI Taxonomy" id="6984"/>
    <lineage>
        <taxon>Eukaryota</taxon>
        <taxon>Metazoa</taxon>
        <taxon>Ecdysozoa</taxon>
        <taxon>Arthropoda</taxon>
        <taxon>Hexapoda</taxon>
        <taxon>Insecta</taxon>
        <taxon>Pterygota</taxon>
        <taxon>Neoptera</taxon>
        <taxon>Polyneoptera</taxon>
        <taxon>Dictyoptera</taxon>
        <taxon>Blattodea</taxon>
        <taxon>Blaberoidea</taxon>
        <taxon>Blaberidae</taxon>
        <taxon>Diplopterinae</taxon>
        <taxon>Diploptera</taxon>
    </lineage>
</organism>
<sequence>MKVQCALLAVLLVVVHSAYQPFEPNPVEYGIVQQAALRNNTHNLVSGWRQYGDRILYRGVIKESYKFLSTSTAEFKYPAWGYRSETITCVLAVDQYPKDTGGYVNITSGGVGLKQVSLSFKSQFSRGLQYVVEVYGM</sequence>
<dbReference type="AlphaFoldDB" id="A0AAD8AGN4"/>
<gene>
    <name evidence="2" type="ORF">L9F63_026642</name>
</gene>
<reference evidence="2" key="1">
    <citation type="journal article" date="2023" name="IScience">
        <title>Live-bearing cockroach genome reveals convergent evolutionary mechanisms linked to viviparity in insects and beyond.</title>
        <authorList>
            <person name="Fouks B."/>
            <person name="Harrison M.C."/>
            <person name="Mikhailova A.A."/>
            <person name="Marchal E."/>
            <person name="English S."/>
            <person name="Carruthers M."/>
            <person name="Jennings E.C."/>
            <person name="Chiamaka E.L."/>
            <person name="Frigard R.A."/>
            <person name="Pippel M."/>
            <person name="Attardo G.M."/>
            <person name="Benoit J.B."/>
            <person name="Bornberg-Bauer E."/>
            <person name="Tobe S.S."/>
        </authorList>
    </citation>
    <scope>NUCLEOTIDE SEQUENCE</scope>
    <source>
        <strain evidence="2">Stay&amp;Tobe</strain>
    </source>
</reference>
<feature type="chain" id="PRO_5042083283" description="Salivary secreted peptide" evidence="1">
    <location>
        <begin position="18"/>
        <end position="137"/>
    </location>
</feature>
<dbReference type="Proteomes" id="UP001233999">
    <property type="component" value="Unassembled WGS sequence"/>
</dbReference>
<dbReference type="PANTHER" id="PTHR37685">
    <property type="entry name" value="GEO11136P1-RELATED"/>
    <property type="match status" value="1"/>
</dbReference>
<dbReference type="EMBL" id="JASPKZ010001011">
    <property type="protein sequence ID" value="KAJ9598824.1"/>
    <property type="molecule type" value="Genomic_DNA"/>
</dbReference>
<keyword evidence="3" id="KW-1185">Reference proteome</keyword>
<protein>
    <recommendedName>
        <fullName evidence="4">Salivary secreted peptide</fullName>
    </recommendedName>
</protein>
<name>A0AAD8AGN4_DIPPU</name>
<comment type="caution">
    <text evidence="2">The sequence shown here is derived from an EMBL/GenBank/DDBJ whole genome shotgun (WGS) entry which is preliminary data.</text>
</comment>
<evidence type="ECO:0000313" key="2">
    <source>
        <dbReference type="EMBL" id="KAJ9598824.1"/>
    </source>
</evidence>
<dbReference type="Pfam" id="PF15868">
    <property type="entry name" value="MBF2"/>
    <property type="match status" value="1"/>
</dbReference>
<proteinExistence type="predicted"/>
<feature type="signal peptide" evidence="1">
    <location>
        <begin position="1"/>
        <end position="17"/>
    </location>
</feature>
<accession>A0AAD8AGN4</accession>
<dbReference type="PANTHER" id="PTHR37685:SF1">
    <property type="entry name" value="GEO11136P1-RELATED"/>
    <property type="match status" value="1"/>
</dbReference>
<keyword evidence="1" id="KW-0732">Signal</keyword>